<evidence type="ECO:0000313" key="3">
    <source>
        <dbReference type="Proteomes" id="UP000030765"/>
    </source>
</evidence>
<dbReference type="EMBL" id="KE525278">
    <property type="protein sequence ID" value="KFB44587.1"/>
    <property type="molecule type" value="Genomic_DNA"/>
</dbReference>
<protein>
    <submittedName>
        <fullName evidence="1 2">Uncharacterized protein</fullName>
    </submittedName>
</protein>
<dbReference type="EMBL" id="ATLV01019734">
    <property type="status" value="NOT_ANNOTATED_CDS"/>
    <property type="molecule type" value="Genomic_DNA"/>
</dbReference>
<dbReference type="VEuPathDB" id="VectorBase:ASIC012470"/>
<gene>
    <name evidence="1" type="ORF">ZHAS_00012470</name>
</gene>
<reference evidence="2" key="2">
    <citation type="submission" date="2020-05" db="UniProtKB">
        <authorList>
            <consortium name="EnsemblMetazoa"/>
        </authorList>
    </citation>
    <scope>IDENTIFICATION</scope>
</reference>
<accession>A0A084W2Z3</accession>
<sequence length="79" mass="9037">MNYSYYICAIISRTNANEQPFATEANAIDLRRKRDALSVQFRLARCLDFWEPAKASNPAQKLVTVKEWIGGSSQPRFDP</sequence>
<evidence type="ECO:0000313" key="2">
    <source>
        <dbReference type="EnsemblMetazoa" id="ASIC012470-PA"/>
    </source>
</evidence>
<name>A0A084W2Z3_ANOSI</name>
<dbReference type="AlphaFoldDB" id="A0A084W2Z3"/>
<organism evidence="1">
    <name type="scientific">Anopheles sinensis</name>
    <name type="common">Mosquito</name>
    <dbReference type="NCBI Taxonomy" id="74873"/>
    <lineage>
        <taxon>Eukaryota</taxon>
        <taxon>Metazoa</taxon>
        <taxon>Ecdysozoa</taxon>
        <taxon>Arthropoda</taxon>
        <taxon>Hexapoda</taxon>
        <taxon>Insecta</taxon>
        <taxon>Pterygota</taxon>
        <taxon>Neoptera</taxon>
        <taxon>Endopterygota</taxon>
        <taxon>Diptera</taxon>
        <taxon>Nematocera</taxon>
        <taxon>Culicoidea</taxon>
        <taxon>Culicidae</taxon>
        <taxon>Anophelinae</taxon>
        <taxon>Anopheles</taxon>
    </lineage>
</organism>
<keyword evidence="3" id="KW-1185">Reference proteome</keyword>
<proteinExistence type="predicted"/>
<dbReference type="EnsemblMetazoa" id="ASIC012470-RA">
    <property type="protein sequence ID" value="ASIC012470-PA"/>
    <property type="gene ID" value="ASIC012470"/>
</dbReference>
<evidence type="ECO:0000313" key="1">
    <source>
        <dbReference type="EMBL" id="KFB44587.1"/>
    </source>
</evidence>
<reference evidence="1 3" key="1">
    <citation type="journal article" date="2014" name="BMC Genomics">
        <title>Genome sequence of Anopheles sinensis provides insight into genetics basis of mosquito competence for malaria parasites.</title>
        <authorList>
            <person name="Zhou D."/>
            <person name="Zhang D."/>
            <person name="Ding G."/>
            <person name="Shi L."/>
            <person name="Hou Q."/>
            <person name="Ye Y."/>
            <person name="Xu Y."/>
            <person name="Zhou H."/>
            <person name="Xiong C."/>
            <person name="Li S."/>
            <person name="Yu J."/>
            <person name="Hong S."/>
            <person name="Yu X."/>
            <person name="Zou P."/>
            <person name="Chen C."/>
            <person name="Chang X."/>
            <person name="Wang W."/>
            <person name="Lv Y."/>
            <person name="Sun Y."/>
            <person name="Ma L."/>
            <person name="Shen B."/>
            <person name="Zhu C."/>
        </authorList>
    </citation>
    <scope>NUCLEOTIDE SEQUENCE [LARGE SCALE GENOMIC DNA]</scope>
</reference>
<dbReference type="Proteomes" id="UP000030765">
    <property type="component" value="Unassembled WGS sequence"/>
</dbReference>